<dbReference type="Proteomes" id="UP000004550">
    <property type="component" value="Chromosome"/>
</dbReference>
<dbReference type="InterPro" id="IPR009061">
    <property type="entry name" value="DNA-bd_dom_put_sf"/>
</dbReference>
<evidence type="ECO:0000259" key="1">
    <source>
        <dbReference type="Pfam" id="PF12728"/>
    </source>
</evidence>
<dbReference type="SUPFAM" id="SSF46955">
    <property type="entry name" value="Putative DNA-binding domain"/>
    <property type="match status" value="1"/>
</dbReference>
<proteinExistence type="predicted"/>
<dbReference type="Pfam" id="PF12728">
    <property type="entry name" value="HTH_17"/>
    <property type="match status" value="1"/>
</dbReference>
<reference evidence="2 3" key="1">
    <citation type="journal article" date="2012" name="J. Bacteriol.">
        <title>Genome sequence of Sphingobium indicum B90A, a hexachlorocyclohexane-degrading bacterium.</title>
        <authorList>
            <person name="Anand S."/>
            <person name="Sangwan N."/>
            <person name="Lata P."/>
            <person name="Kaur J."/>
            <person name="Dua A."/>
            <person name="Singh A.K."/>
            <person name="Verma M."/>
            <person name="Kaur J."/>
            <person name="Khurana J.P."/>
            <person name="Khurana P."/>
            <person name="Mathur S."/>
            <person name="Lal R."/>
        </authorList>
    </citation>
    <scope>NUCLEOTIDE SEQUENCE [LARGE SCALE GENOMIC DNA]</scope>
    <source>
        <strain evidence="3">DSM 16412 / CCM 7286 / MTCC 6364 / B90A</strain>
    </source>
</reference>
<dbReference type="InterPro" id="IPR010093">
    <property type="entry name" value="SinI_DNA-bd"/>
</dbReference>
<evidence type="ECO:0000313" key="3">
    <source>
        <dbReference type="Proteomes" id="UP000004550"/>
    </source>
</evidence>
<dbReference type="AlphaFoldDB" id="A0A1L5BSX1"/>
<gene>
    <name evidence="2" type="ORF">SIDU_16440</name>
</gene>
<dbReference type="KEGG" id="sinb:SIDU_16440"/>
<name>A0A1L5BSX1_SPHIB</name>
<dbReference type="NCBIfam" id="TIGR01764">
    <property type="entry name" value="excise"/>
    <property type="match status" value="1"/>
</dbReference>
<accession>A0A1L5BSX1</accession>
<dbReference type="EMBL" id="CP013070">
    <property type="protein sequence ID" value="APL95970.1"/>
    <property type="molecule type" value="Genomic_DNA"/>
</dbReference>
<sequence>MAELLTTREAAGYLRLAITTLEHWRLEGRGPAFCKIGRQVRYRRADVESWLAEINEGATGR</sequence>
<feature type="domain" description="Helix-turn-helix" evidence="1">
    <location>
        <begin position="4"/>
        <end position="53"/>
    </location>
</feature>
<protein>
    <submittedName>
        <fullName evidence="2">DNA-binding protein</fullName>
    </submittedName>
</protein>
<dbReference type="InterPro" id="IPR041657">
    <property type="entry name" value="HTH_17"/>
</dbReference>
<organism evidence="2 3">
    <name type="scientific">Sphingobium indicum (strain DSM 16412 / CCM 7286 / MTCC 6364 / B90A)</name>
    <dbReference type="NCBI Taxonomy" id="861109"/>
    <lineage>
        <taxon>Bacteria</taxon>
        <taxon>Pseudomonadati</taxon>
        <taxon>Pseudomonadota</taxon>
        <taxon>Alphaproteobacteria</taxon>
        <taxon>Sphingomonadales</taxon>
        <taxon>Sphingomonadaceae</taxon>
        <taxon>Sphingobium</taxon>
    </lineage>
</organism>
<keyword evidence="2" id="KW-0238">DNA-binding</keyword>
<dbReference type="GO" id="GO:0003677">
    <property type="term" value="F:DNA binding"/>
    <property type="evidence" value="ECO:0007669"/>
    <property type="project" value="UniProtKB-KW"/>
</dbReference>
<dbReference type="RefSeq" id="WP_007682470.1">
    <property type="nucleotide sequence ID" value="NZ_CP013070.1"/>
</dbReference>
<evidence type="ECO:0000313" key="2">
    <source>
        <dbReference type="EMBL" id="APL95970.1"/>
    </source>
</evidence>